<evidence type="ECO:0000256" key="1">
    <source>
        <dbReference type="SAM" id="MobiDB-lite"/>
    </source>
</evidence>
<name>A0A6M0RRE6_9CYAN</name>
<gene>
    <name evidence="3" type="ORF">DXZ20_22545</name>
</gene>
<feature type="region of interest" description="Disordered" evidence="1">
    <location>
        <begin position="333"/>
        <end position="356"/>
    </location>
</feature>
<feature type="compositionally biased region" description="Polar residues" evidence="1">
    <location>
        <begin position="337"/>
        <end position="348"/>
    </location>
</feature>
<evidence type="ECO:0000313" key="4">
    <source>
        <dbReference type="Proteomes" id="UP000481033"/>
    </source>
</evidence>
<feature type="compositionally biased region" description="Polar residues" evidence="1">
    <location>
        <begin position="163"/>
        <end position="181"/>
    </location>
</feature>
<keyword evidence="2" id="KW-1133">Transmembrane helix</keyword>
<evidence type="ECO:0000256" key="2">
    <source>
        <dbReference type="SAM" id="Phobius"/>
    </source>
</evidence>
<evidence type="ECO:0000313" key="3">
    <source>
        <dbReference type="EMBL" id="NEZ58373.1"/>
    </source>
</evidence>
<keyword evidence="2" id="KW-0812">Transmembrane</keyword>
<dbReference type="RefSeq" id="WP_163700855.1">
    <property type="nucleotide sequence ID" value="NZ_QXHD01000004.1"/>
</dbReference>
<proteinExistence type="predicted"/>
<comment type="caution">
    <text evidence="3">The sequence shown here is derived from an EMBL/GenBank/DDBJ whole genome shotgun (WGS) entry which is preliminary data.</text>
</comment>
<accession>A0A6M0RRE6</accession>
<dbReference type="Proteomes" id="UP000481033">
    <property type="component" value="Unassembled WGS sequence"/>
</dbReference>
<organism evidence="3 4">
    <name type="scientific">Adonisia turfae CCMR0081</name>
    <dbReference type="NCBI Taxonomy" id="2292702"/>
    <lineage>
        <taxon>Bacteria</taxon>
        <taxon>Bacillati</taxon>
        <taxon>Cyanobacteriota</taxon>
        <taxon>Adonisia</taxon>
        <taxon>Adonisia turfae</taxon>
    </lineage>
</organism>
<feature type="region of interest" description="Disordered" evidence="1">
    <location>
        <begin position="144"/>
        <end position="215"/>
    </location>
</feature>
<reference evidence="3 4" key="1">
    <citation type="journal article" date="2020" name="Microb. Ecol.">
        <title>Ecogenomics of the Marine Benthic Filamentous Cyanobacterium Adonisia.</title>
        <authorList>
            <person name="Walter J.M."/>
            <person name="Coutinho F.H."/>
            <person name="Leomil L."/>
            <person name="Hargreaves P.I."/>
            <person name="Campeao M.E."/>
            <person name="Vieira V.V."/>
            <person name="Silva B.S."/>
            <person name="Fistarol G.O."/>
            <person name="Salomon P.S."/>
            <person name="Sawabe T."/>
            <person name="Mino S."/>
            <person name="Hosokawa M."/>
            <person name="Miyashita H."/>
            <person name="Maruyama F."/>
            <person name="van Verk M.C."/>
            <person name="Dutilh B.E."/>
            <person name="Thompson C.C."/>
            <person name="Thompson F.L."/>
        </authorList>
    </citation>
    <scope>NUCLEOTIDE SEQUENCE [LARGE SCALE GENOMIC DNA]</scope>
    <source>
        <strain evidence="3 4">CCMR0081</strain>
    </source>
</reference>
<protein>
    <submittedName>
        <fullName evidence="3">Uncharacterized protein</fullName>
    </submittedName>
</protein>
<sequence length="356" mass="37125">MRLPPSVRYFPSRLQVLLNPWLWLGILVTGVVGVYAWEYRQNPGQLPWQIGSTGLGSSGDSTSSDVLLESLTPEEQAVAAELDNIELLLAQLDSDVSALTSGGELSAAASLNEALGNASGVPSETGVERLTRYIDEYSFLGTRARGSNTQSDKGAGAIPVQRPSESVLTSQPNANQPTTVLAPSALADALARQEAEQEAATTSAQTPEVDSRGLPVLPASDAAAATEQSNVDTPTFSFGQVDTGVVPGSLNGLDRSFIRTTPNMSPPPGTTGYTPPASLSTFNGARQGANSANPFPAAQPATGAFGNQPSINVPDRSQVLPSADTSVAAPLEVPTFDGTSQDTSNQPRNAWEAFWD</sequence>
<feature type="compositionally biased region" description="Low complexity" evidence="1">
    <location>
        <begin position="184"/>
        <end position="206"/>
    </location>
</feature>
<keyword evidence="2" id="KW-0472">Membrane</keyword>
<keyword evidence="4" id="KW-1185">Reference proteome</keyword>
<feature type="transmembrane region" description="Helical" evidence="2">
    <location>
        <begin position="20"/>
        <end position="37"/>
    </location>
</feature>
<dbReference type="AlphaFoldDB" id="A0A6M0RRE6"/>
<dbReference type="EMBL" id="QXHD01000004">
    <property type="protein sequence ID" value="NEZ58373.1"/>
    <property type="molecule type" value="Genomic_DNA"/>
</dbReference>